<dbReference type="PROSITE" id="PS50043">
    <property type="entry name" value="HTH_LUXR_2"/>
    <property type="match status" value="1"/>
</dbReference>
<feature type="domain" description="HTH luxR-type" evidence="1">
    <location>
        <begin position="680"/>
        <end position="745"/>
    </location>
</feature>
<dbReference type="SUPFAM" id="SSF48452">
    <property type="entry name" value="TPR-like"/>
    <property type="match status" value="1"/>
</dbReference>
<dbReference type="Gene3D" id="3.40.50.300">
    <property type="entry name" value="P-loop containing nucleotide triphosphate hydrolases"/>
    <property type="match status" value="1"/>
</dbReference>
<sequence length="748" mass="81797">MARRHDLEAAQRMLTQSRLITFTGPGGVGKTRLALEVAHRVQGKFPDGAWLVRLTDLSVGAGANDVEAAIVSALGISDQSATSPRDKLLSVLPERRLMLVLDNCEHVIDAVRVTVPVLLRAAPNLRVVTTSREHLGVVGEVLRPVLPLSVPELGTPAEQLAADGSVSLLVERAVAVDPDFDVTTVNADAVIELCRLLEGSPLAIELAAAKLRSLTVEQVVERFRKRLTSLTASDVNSMSRHRSLRAMVEWSYDLCHGNAQVLWRRLAVFPATFDLELTEQVCAFGELRADDVFDSIDRLVAQSIVLTDRGTGTMRYHLPAAVREVAAELADQAGETEQLHRRHRDVMLRRAAGMLTQWWGPDQDSLIRQMSLDHPSYVAAVHWSATTPSEGQIALELLGRLRYQWLLNGRLAEGRMRIESMLAAETSPSAARAHCLWVVTWIALLQGDHESPVSWLKELQSYAVESDDEVFAAHARHWTALRDLFTGDTAAAVGGFSRAVEDHAARGDREMEMTARYMLSSALATDGAADRALAEAREAATLCEQHGERSARGYAEWAAALAHWLLGHYDEAERTARRALALRRGFGDGIAVALTTDLLGWIAGDRRQFGRARVLSRTAMGLWQAIGTSIGAFGPRLSGFAVAHTPEPAPADTSPSVRPMDVDEAIDFVLGVLDGAHRSARLPSEPLTKREFEVAALVEVGLSNREIAERLVISKRTADGHVERILSKLGFASRAQVAAWMARHPSPR</sequence>
<dbReference type="SMART" id="SM00421">
    <property type="entry name" value="HTH_LUXR"/>
    <property type="match status" value="1"/>
</dbReference>
<proteinExistence type="predicted"/>
<protein>
    <submittedName>
        <fullName evidence="2">LuxR family transcriptional regulator</fullName>
    </submittedName>
</protein>
<dbReference type="Pfam" id="PF00196">
    <property type="entry name" value="GerE"/>
    <property type="match status" value="1"/>
</dbReference>
<evidence type="ECO:0000313" key="3">
    <source>
        <dbReference type="Proteomes" id="UP000217768"/>
    </source>
</evidence>
<dbReference type="Gene3D" id="1.10.10.10">
    <property type="entry name" value="Winged helix-like DNA-binding domain superfamily/Winged helix DNA-binding domain"/>
    <property type="match status" value="1"/>
</dbReference>
<dbReference type="SUPFAM" id="SSF46894">
    <property type="entry name" value="C-terminal effector domain of the bipartite response regulators"/>
    <property type="match status" value="1"/>
</dbReference>
<dbReference type="PRINTS" id="PR00364">
    <property type="entry name" value="DISEASERSIST"/>
</dbReference>
<accession>A0A2A2ZN57</accession>
<dbReference type="InterPro" id="IPR027417">
    <property type="entry name" value="P-loop_NTPase"/>
</dbReference>
<comment type="caution">
    <text evidence="2">The sequence shown here is derived from an EMBL/GenBank/DDBJ whole genome shotgun (WGS) entry which is preliminary data.</text>
</comment>
<dbReference type="InterPro" id="IPR036388">
    <property type="entry name" value="WH-like_DNA-bd_sf"/>
</dbReference>
<dbReference type="AlphaFoldDB" id="A0A2A2ZN57"/>
<reference evidence="2 3" key="1">
    <citation type="submission" date="2017-08" db="EMBL/GenBank/DDBJ databases">
        <title>Phylogenetic analysis of Mycobacterium avium complex whole genomes.</title>
        <authorList>
            <person name="Caverly L.J."/>
            <person name="Spilker T."/>
            <person name="Lipuma J."/>
        </authorList>
    </citation>
    <scope>NUCLEOTIDE SEQUENCE [LARGE SCALE GENOMIC DNA]</scope>
    <source>
        <strain evidence="2 3">FLAC0165</strain>
    </source>
</reference>
<dbReference type="InterPro" id="IPR002182">
    <property type="entry name" value="NB-ARC"/>
</dbReference>
<dbReference type="GO" id="GO:0003677">
    <property type="term" value="F:DNA binding"/>
    <property type="evidence" value="ECO:0007669"/>
    <property type="project" value="InterPro"/>
</dbReference>
<dbReference type="PANTHER" id="PTHR47691">
    <property type="entry name" value="REGULATOR-RELATED"/>
    <property type="match status" value="1"/>
</dbReference>
<dbReference type="GO" id="GO:0006355">
    <property type="term" value="P:regulation of DNA-templated transcription"/>
    <property type="evidence" value="ECO:0007669"/>
    <property type="project" value="InterPro"/>
</dbReference>
<dbReference type="PRINTS" id="PR00038">
    <property type="entry name" value="HTHLUXR"/>
</dbReference>
<evidence type="ECO:0000259" key="1">
    <source>
        <dbReference type="PROSITE" id="PS50043"/>
    </source>
</evidence>
<dbReference type="Gene3D" id="1.25.40.10">
    <property type="entry name" value="Tetratricopeptide repeat domain"/>
    <property type="match status" value="1"/>
</dbReference>
<organism evidence="2 3">
    <name type="scientific">Mycobacterium avium</name>
    <dbReference type="NCBI Taxonomy" id="1764"/>
    <lineage>
        <taxon>Bacteria</taxon>
        <taxon>Bacillati</taxon>
        <taxon>Actinomycetota</taxon>
        <taxon>Actinomycetes</taxon>
        <taxon>Mycobacteriales</taxon>
        <taxon>Mycobacteriaceae</taxon>
        <taxon>Mycobacterium</taxon>
        <taxon>Mycobacterium avium complex (MAC)</taxon>
    </lineage>
</organism>
<dbReference type="InterPro" id="IPR016032">
    <property type="entry name" value="Sig_transdc_resp-reg_C-effctor"/>
</dbReference>
<name>A0A2A2ZN57_MYCAV</name>
<evidence type="ECO:0000313" key="2">
    <source>
        <dbReference type="EMBL" id="PBA27957.1"/>
    </source>
</evidence>
<gene>
    <name evidence="2" type="ORF">CKJ66_05005</name>
</gene>
<dbReference type="PANTHER" id="PTHR47691:SF3">
    <property type="entry name" value="HTH-TYPE TRANSCRIPTIONAL REGULATOR RV0890C-RELATED"/>
    <property type="match status" value="1"/>
</dbReference>
<dbReference type="SUPFAM" id="SSF52540">
    <property type="entry name" value="P-loop containing nucleoside triphosphate hydrolases"/>
    <property type="match status" value="1"/>
</dbReference>
<dbReference type="Pfam" id="PF00931">
    <property type="entry name" value="NB-ARC"/>
    <property type="match status" value="1"/>
</dbReference>
<dbReference type="CDD" id="cd06170">
    <property type="entry name" value="LuxR_C_like"/>
    <property type="match status" value="1"/>
</dbReference>
<dbReference type="Proteomes" id="UP000217768">
    <property type="component" value="Unassembled WGS sequence"/>
</dbReference>
<dbReference type="InterPro" id="IPR000792">
    <property type="entry name" value="Tscrpt_reg_LuxR_C"/>
</dbReference>
<dbReference type="GO" id="GO:0043531">
    <property type="term" value="F:ADP binding"/>
    <property type="evidence" value="ECO:0007669"/>
    <property type="project" value="InterPro"/>
</dbReference>
<dbReference type="EMBL" id="NSFD01000005">
    <property type="protein sequence ID" value="PBA27957.1"/>
    <property type="molecule type" value="Genomic_DNA"/>
</dbReference>
<dbReference type="InterPro" id="IPR011990">
    <property type="entry name" value="TPR-like_helical_dom_sf"/>
</dbReference>